<evidence type="ECO:0000256" key="1">
    <source>
        <dbReference type="SAM" id="SignalP"/>
    </source>
</evidence>
<gene>
    <name evidence="3" type="ORF">FHS89_000423</name>
</gene>
<sequence>MTRPLTAALLVCCGTTAMAQDAVRDIRLVPGWSEPDGTYIAALSIALEPGWKTYWRSPGEGGIPPLFDWSGSDNLERVDVIWPTPEVYYTYGMRSVGYENQVVFPLVMTPTGDGPIAATLDLSIGVCLDVCIPADASLSVVLPRDEVHNVDAITRIMAHGPAEAADMGLTEAMCDFTLLPDGALSLTARLAFADIPVDDPVTVFEIAHMAGDIWIGPSETTRDDTGFTATARVDYFGEGAFSAQRDQIRISLLTPGRVYEQNGC</sequence>
<accession>A0A840WXM6</accession>
<dbReference type="Pfam" id="PF11412">
    <property type="entry name" value="DsbD_N"/>
    <property type="match status" value="1"/>
</dbReference>
<organism evidence="3 4">
    <name type="scientific">Rubricella aquisinus</name>
    <dbReference type="NCBI Taxonomy" id="2028108"/>
    <lineage>
        <taxon>Bacteria</taxon>
        <taxon>Pseudomonadati</taxon>
        <taxon>Pseudomonadota</taxon>
        <taxon>Alphaproteobacteria</taxon>
        <taxon>Rhodobacterales</taxon>
        <taxon>Paracoccaceae</taxon>
        <taxon>Rubricella</taxon>
    </lineage>
</organism>
<keyword evidence="1" id="KW-0732">Signal</keyword>
<keyword evidence="4" id="KW-1185">Reference proteome</keyword>
<name>A0A840WXM6_9RHOB</name>
<dbReference type="RefSeq" id="WP_184007967.1">
    <property type="nucleotide sequence ID" value="NZ_JACIJS010000001.1"/>
</dbReference>
<feature type="domain" description="Thiol:disulfide interchange protein DsbD N-terminal" evidence="2">
    <location>
        <begin position="36"/>
        <end position="140"/>
    </location>
</feature>
<evidence type="ECO:0000313" key="4">
    <source>
        <dbReference type="Proteomes" id="UP000553766"/>
    </source>
</evidence>
<proteinExistence type="predicted"/>
<evidence type="ECO:0000313" key="3">
    <source>
        <dbReference type="EMBL" id="MBB5514425.1"/>
    </source>
</evidence>
<reference evidence="3 4" key="1">
    <citation type="submission" date="2020-08" db="EMBL/GenBank/DDBJ databases">
        <title>Genomic Encyclopedia of Type Strains, Phase IV (KMG-IV): sequencing the most valuable type-strain genomes for metagenomic binning, comparative biology and taxonomic classification.</title>
        <authorList>
            <person name="Goeker M."/>
        </authorList>
    </citation>
    <scope>NUCLEOTIDE SEQUENCE [LARGE SCALE GENOMIC DNA]</scope>
    <source>
        <strain evidence="3 4">DSM 103377</strain>
    </source>
</reference>
<protein>
    <recommendedName>
        <fullName evidence="2">Thiol:disulfide interchange protein DsbD N-terminal domain-containing protein</fullName>
    </recommendedName>
</protein>
<dbReference type="InterPro" id="IPR028250">
    <property type="entry name" value="DsbDN"/>
</dbReference>
<dbReference type="EMBL" id="JACIJS010000001">
    <property type="protein sequence ID" value="MBB5514425.1"/>
    <property type="molecule type" value="Genomic_DNA"/>
</dbReference>
<feature type="signal peptide" evidence="1">
    <location>
        <begin position="1"/>
        <end position="19"/>
    </location>
</feature>
<dbReference type="Proteomes" id="UP000553766">
    <property type="component" value="Unassembled WGS sequence"/>
</dbReference>
<comment type="caution">
    <text evidence="3">The sequence shown here is derived from an EMBL/GenBank/DDBJ whole genome shotgun (WGS) entry which is preliminary data.</text>
</comment>
<dbReference type="AlphaFoldDB" id="A0A840WXM6"/>
<evidence type="ECO:0000259" key="2">
    <source>
        <dbReference type="Pfam" id="PF11412"/>
    </source>
</evidence>
<feature type="chain" id="PRO_5032419786" description="Thiol:disulfide interchange protein DsbD N-terminal domain-containing protein" evidence="1">
    <location>
        <begin position="20"/>
        <end position="264"/>
    </location>
</feature>